<dbReference type="Pfam" id="PF01509">
    <property type="entry name" value="TruB_N"/>
    <property type="match status" value="1"/>
</dbReference>
<dbReference type="NCBIfam" id="TIGR00431">
    <property type="entry name" value="TruB"/>
    <property type="match status" value="1"/>
</dbReference>
<gene>
    <name evidence="5" type="primary">truB</name>
    <name evidence="9" type="ORF">BMON_0877</name>
</gene>
<dbReference type="Proteomes" id="UP000029082">
    <property type="component" value="Unassembled WGS sequence"/>
</dbReference>
<dbReference type="Gene3D" id="3.30.2350.10">
    <property type="entry name" value="Pseudouridine synthase"/>
    <property type="match status" value="1"/>
</dbReference>
<evidence type="ECO:0000259" key="7">
    <source>
        <dbReference type="Pfam" id="PF09142"/>
    </source>
</evidence>
<dbReference type="InterPro" id="IPR036974">
    <property type="entry name" value="PUA_sf"/>
</dbReference>
<dbReference type="AlphaFoldDB" id="A0A087BWQ5"/>
<dbReference type="GeneID" id="93093961"/>
<evidence type="ECO:0000313" key="10">
    <source>
        <dbReference type="Proteomes" id="UP000029082"/>
    </source>
</evidence>
<keyword evidence="4 5" id="KW-0413">Isomerase</keyword>
<evidence type="ECO:0000256" key="1">
    <source>
        <dbReference type="ARBA" id="ARBA00000385"/>
    </source>
</evidence>
<dbReference type="EMBL" id="JGZE01000018">
    <property type="protein sequence ID" value="KFI75455.1"/>
    <property type="molecule type" value="Genomic_DNA"/>
</dbReference>
<dbReference type="EC" id="5.4.99.25" evidence="5"/>
<feature type="active site" description="Nucleophile" evidence="5">
    <location>
        <position position="50"/>
    </location>
</feature>
<sequence>MSSRTKGPAGTGPSGLLVVDKPLGVTSHDVVAAVRAVLGIRRVGHAGTLDPLATGALIVGFGHATRLLNAIVDHMKTYEATIRLGVGTVTDDAEGAFIAEPARVDCAAITEQMVADTIRQRFLGEISQIPSSYSAIKVDGRRAYDLARQGRAVELEARSITISRYDLLAMRPSEVAVDGAPRTCVDLDVIVCCSAGTYIRALARDMGEILGTGGYLTRLRRTTVGAFDVTTDCAVRPEAREHRFTDREGVEHTRNKAILDMDAPTLLAHALPMAEAARRTMDTVAIDEGQARELRFGRRIDMAIDGECAAIVTGSDEVVALLRPAPHGQAKPAVVFPAEERTARVDAADTR</sequence>
<evidence type="ECO:0000259" key="6">
    <source>
        <dbReference type="Pfam" id="PF01509"/>
    </source>
</evidence>
<dbReference type="GO" id="GO:0160148">
    <property type="term" value="F:tRNA pseudouridine(55) synthase activity"/>
    <property type="evidence" value="ECO:0007669"/>
    <property type="project" value="UniProtKB-EC"/>
</dbReference>
<evidence type="ECO:0000256" key="3">
    <source>
        <dbReference type="ARBA" id="ARBA00022694"/>
    </source>
</evidence>
<protein>
    <recommendedName>
        <fullName evidence="5">tRNA pseudouridine synthase B</fullName>
        <ecNumber evidence="5">5.4.99.25</ecNumber>
    </recommendedName>
    <alternativeName>
        <fullName evidence="5">tRNA pseudouridine(55) synthase</fullName>
        <shortName evidence="5">Psi55 synthase</shortName>
    </alternativeName>
    <alternativeName>
        <fullName evidence="5">tRNA pseudouridylate synthase</fullName>
    </alternativeName>
    <alternativeName>
        <fullName evidence="5">tRNA-uridine isomerase</fullName>
    </alternativeName>
</protein>
<feature type="domain" description="tRNA pseudouridylate synthase B C-terminal" evidence="8">
    <location>
        <begin position="200"/>
        <end position="236"/>
    </location>
</feature>
<dbReference type="PANTHER" id="PTHR13767">
    <property type="entry name" value="TRNA-PSEUDOURIDINE SYNTHASE"/>
    <property type="match status" value="1"/>
</dbReference>
<dbReference type="STRING" id="1437603.GCA_000771525_00720"/>
<keyword evidence="3 5" id="KW-0819">tRNA processing</keyword>
<dbReference type="HAMAP" id="MF_01080">
    <property type="entry name" value="TruB_bact"/>
    <property type="match status" value="1"/>
</dbReference>
<evidence type="ECO:0000256" key="4">
    <source>
        <dbReference type="ARBA" id="ARBA00023235"/>
    </source>
</evidence>
<dbReference type="InterPro" id="IPR014780">
    <property type="entry name" value="tRNA_psdUridine_synth_TruB"/>
</dbReference>
<dbReference type="InterPro" id="IPR015225">
    <property type="entry name" value="tRNA_psdUridine_synth_fam2_C"/>
</dbReference>
<dbReference type="InterPro" id="IPR002501">
    <property type="entry name" value="PsdUridine_synth_N"/>
</dbReference>
<evidence type="ECO:0000256" key="5">
    <source>
        <dbReference type="HAMAP-Rule" id="MF_01080"/>
    </source>
</evidence>
<dbReference type="Pfam" id="PF16198">
    <property type="entry name" value="TruB_C_2"/>
    <property type="match status" value="1"/>
</dbReference>
<dbReference type="GO" id="GO:1990481">
    <property type="term" value="P:mRNA pseudouridine synthesis"/>
    <property type="evidence" value="ECO:0007669"/>
    <property type="project" value="TreeGrafter"/>
</dbReference>
<evidence type="ECO:0000256" key="2">
    <source>
        <dbReference type="ARBA" id="ARBA00005642"/>
    </source>
</evidence>
<name>A0A087BWQ5_9BIFI</name>
<organism evidence="9 10">
    <name type="scientific">Bifidobacterium mongoliense DSM 21395</name>
    <dbReference type="NCBI Taxonomy" id="1437603"/>
    <lineage>
        <taxon>Bacteria</taxon>
        <taxon>Bacillati</taxon>
        <taxon>Actinomycetota</taxon>
        <taxon>Actinomycetes</taxon>
        <taxon>Bifidobacteriales</taxon>
        <taxon>Bifidobacteriaceae</taxon>
        <taxon>Bifidobacterium</taxon>
    </lineage>
</organism>
<dbReference type="GO" id="GO:0031119">
    <property type="term" value="P:tRNA pseudouridine synthesis"/>
    <property type="evidence" value="ECO:0007669"/>
    <property type="project" value="UniProtKB-UniRule"/>
</dbReference>
<dbReference type="Pfam" id="PF09142">
    <property type="entry name" value="TruB_C"/>
    <property type="match status" value="1"/>
</dbReference>
<evidence type="ECO:0000259" key="8">
    <source>
        <dbReference type="Pfam" id="PF16198"/>
    </source>
</evidence>
<evidence type="ECO:0000313" key="9">
    <source>
        <dbReference type="EMBL" id="KFI75455.1"/>
    </source>
</evidence>
<dbReference type="SUPFAM" id="SSF55120">
    <property type="entry name" value="Pseudouridine synthase"/>
    <property type="match status" value="1"/>
</dbReference>
<dbReference type="CDD" id="cd02573">
    <property type="entry name" value="PseudoU_synth_EcTruB"/>
    <property type="match status" value="1"/>
</dbReference>
<dbReference type="RefSeq" id="WP_051917989.1">
    <property type="nucleotide sequence ID" value="NZ_JDUO01000002.1"/>
</dbReference>
<dbReference type="OrthoDB" id="9802309at2"/>
<proteinExistence type="inferred from homology"/>
<dbReference type="InterPro" id="IPR032819">
    <property type="entry name" value="TruB_C"/>
</dbReference>
<comment type="catalytic activity">
    <reaction evidence="1 5">
        <text>uridine(55) in tRNA = pseudouridine(55) in tRNA</text>
        <dbReference type="Rhea" id="RHEA:42532"/>
        <dbReference type="Rhea" id="RHEA-COMP:10101"/>
        <dbReference type="Rhea" id="RHEA-COMP:10102"/>
        <dbReference type="ChEBI" id="CHEBI:65314"/>
        <dbReference type="ChEBI" id="CHEBI:65315"/>
        <dbReference type="EC" id="5.4.99.25"/>
    </reaction>
</comment>
<dbReference type="Gene3D" id="2.30.130.10">
    <property type="entry name" value="PUA domain"/>
    <property type="match status" value="1"/>
</dbReference>
<dbReference type="eggNOG" id="COG0130">
    <property type="taxonomic scope" value="Bacteria"/>
</dbReference>
<comment type="caution">
    <text evidence="9">The sequence shown here is derived from an EMBL/GenBank/DDBJ whole genome shotgun (WGS) entry which is preliminary data.</text>
</comment>
<dbReference type="InterPro" id="IPR020103">
    <property type="entry name" value="PsdUridine_synth_cat_dom_sf"/>
</dbReference>
<comment type="function">
    <text evidence="5">Responsible for synthesis of pseudouridine from uracil-55 in the psi GC loop of transfer RNAs.</text>
</comment>
<feature type="domain" description="tRNA pseudouridine synthase II TruB subfamily 2 C-terminal" evidence="7">
    <location>
        <begin position="282"/>
        <end position="337"/>
    </location>
</feature>
<dbReference type="GO" id="GO:0003723">
    <property type="term" value="F:RNA binding"/>
    <property type="evidence" value="ECO:0007669"/>
    <property type="project" value="InterPro"/>
</dbReference>
<comment type="similarity">
    <text evidence="2 5">Belongs to the pseudouridine synthase TruB family. Type 1 subfamily.</text>
</comment>
<accession>A0A087BWQ5</accession>
<feature type="domain" description="Pseudouridine synthase II N-terminal" evidence="6">
    <location>
        <begin position="35"/>
        <end position="199"/>
    </location>
</feature>
<dbReference type="PANTHER" id="PTHR13767:SF2">
    <property type="entry name" value="PSEUDOURIDYLATE SYNTHASE TRUB1"/>
    <property type="match status" value="1"/>
</dbReference>
<reference evidence="9 10" key="1">
    <citation type="submission" date="2014-03" db="EMBL/GenBank/DDBJ databases">
        <title>Genomics of Bifidobacteria.</title>
        <authorList>
            <person name="Ventura M."/>
            <person name="Milani C."/>
            <person name="Lugli G.A."/>
        </authorList>
    </citation>
    <scope>NUCLEOTIDE SEQUENCE [LARGE SCALE GENOMIC DNA]</scope>
    <source>
        <strain evidence="9 10">DSM 21395</strain>
    </source>
</reference>
<keyword evidence="10" id="KW-1185">Reference proteome</keyword>